<keyword evidence="1" id="KW-1133">Transmembrane helix</keyword>
<comment type="caution">
    <text evidence="2">The sequence shown here is derived from an EMBL/GenBank/DDBJ whole genome shotgun (WGS) entry which is preliminary data.</text>
</comment>
<gene>
    <name evidence="2" type="ORF">GCM10022407_38850</name>
</gene>
<dbReference type="EMBL" id="BAABDI010000040">
    <property type="protein sequence ID" value="GAA3990581.1"/>
    <property type="molecule type" value="Genomic_DNA"/>
</dbReference>
<keyword evidence="1" id="KW-0812">Transmembrane</keyword>
<protein>
    <recommendedName>
        <fullName evidence="4">Acyltransferase family protein</fullName>
    </recommendedName>
</protein>
<keyword evidence="1" id="KW-0472">Membrane</keyword>
<evidence type="ECO:0008006" key="4">
    <source>
        <dbReference type="Google" id="ProtNLM"/>
    </source>
</evidence>
<accession>A0ABP7R0D1</accession>
<feature type="transmembrane region" description="Helical" evidence="1">
    <location>
        <begin position="42"/>
        <end position="59"/>
    </location>
</feature>
<dbReference type="Proteomes" id="UP001501556">
    <property type="component" value="Unassembled WGS sequence"/>
</dbReference>
<dbReference type="RefSeq" id="WP_345127132.1">
    <property type="nucleotide sequence ID" value="NZ_BAABDI010000040.1"/>
</dbReference>
<evidence type="ECO:0000313" key="3">
    <source>
        <dbReference type="Proteomes" id="UP001501556"/>
    </source>
</evidence>
<organism evidence="2 3">
    <name type="scientific">Hymenobacter antarcticus</name>
    <dbReference type="NCBI Taxonomy" id="486270"/>
    <lineage>
        <taxon>Bacteria</taxon>
        <taxon>Pseudomonadati</taxon>
        <taxon>Bacteroidota</taxon>
        <taxon>Cytophagia</taxon>
        <taxon>Cytophagales</taxon>
        <taxon>Hymenobacteraceae</taxon>
        <taxon>Hymenobacter</taxon>
    </lineage>
</organism>
<keyword evidence="3" id="KW-1185">Reference proteome</keyword>
<proteinExistence type="predicted"/>
<sequence length="157" mass="17548">MNPIQKDKVAQLHMLRAIAAIGVVPTHARFERGLRLPYSLPGWLYCTALAGLYLGIYWLSKQSYTCLPSLLTVALAFLTLEFLLIRTIRVPQAVTWFSKVSYSVYLNHIWALLHGRCAGCHQFAARVLLRRKARAGLPEAHFCQQMGHAAAGRPGFG</sequence>
<feature type="transmembrane region" description="Helical" evidence="1">
    <location>
        <begin position="66"/>
        <end position="88"/>
    </location>
</feature>
<evidence type="ECO:0000256" key="1">
    <source>
        <dbReference type="SAM" id="Phobius"/>
    </source>
</evidence>
<reference evidence="3" key="1">
    <citation type="journal article" date="2019" name="Int. J. Syst. Evol. Microbiol.">
        <title>The Global Catalogue of Microorganisms (GCM) 10K type strain sequencing project: providing services to taxonomists for standard genome sequencing and annotation.</title>
        <authorList>
            <consortium name="The Broad Institute Genomics Platform"/>
            <consortium name="The Broad Institute Genome Sequencing Center for Infectious Disease"/>
            <person name="Wu L."/>
            <person name="Ma J."/>
        </authorList>
    </citation>
    <scope>NUCLEOTIDE SEQUENCE [LARGE SCALE GENOMIC DNA]</scope>
    <source>
        <strain evidence="3">JCM 17217</strain>
    </source>
</reference>
<evidence type="ECO:0000313" key="2">
    <source>
        <dbReference type="EMBL" id="GAA3990581.1"/>
    </source>
</evidence>
<name>A0ABP7R0D1_9BACT</name>